<dbReference type="PROSITE" id="PS50113">
    <property type="entry name" value="PAC"/>
    <property type="match status" value="1"/>
</dbReference>
<dbReference type="SUPFAM" id="SSF55785">
    <property type="entry name" value="PYP-like sensor domain (PAS domain)"/>
    <property type="match status" value="1"/>
</dbReference>
<sequence length="107" mass="12551">MGVSDLLTDRSKLIWLQRYQAMSEGKKVLNTVEYEVRVKNGSTRWVILTANYKIDEGGDIVGARVVALDITDRKMAQFESQYKEQLVYNKLEQKLIVWRRESQLKNR</sequence>
<evidence type="ECO:0000259" key="1">
    <source>
        <dbReference type="PROSITE" id="PS50113"/>
    </source>
</evidence>
<dbReference type="NCBIfam" id="TIGR00229">
    <property type="entry name" value="sensory_box"/>
    <property type="match status" value="1"/>
</dbReference>
<dbReference type="Gene3D" id="3.30.450.20">
    <property type="entry name" value="PAS domain"/>
    <property type="match status" value="1"/>
</dbReference>
<feature type="non-terminal residue" evidence="2">
    <location>
        <position position="107"/>
    </location>
</feature>
<protein>
    <recommendedName>
        <fullName evidence="1">PAC domain-containing protein</fullName>
    </recommendedName>
</protein>
<comment type="caution">
    <text evidence="2">The sequence shown here is derived from an EMBL/GenBank/DDBJ whole genome shotgun (WGS) entry which is preliminary data.</text>
</comment>
<evidence type="ECO:0000313" key="2">
    <source>
        <dbReference type="EMBL" id="GAH08808.1"/>
    </source>
</evidence>
<name>X1EJG9_9ZZZZ</name>
<reference evidence="2" key="1">
    <citation type="journal article" date="2014" name="Front. Microbiol.">
        <title>High frequency of phylogenetically diverse reductive dehalogenase-homologous genes in deep subseafloor sedimentary metagenomes.</title>
        <authorList>
            <person name="Kawai M."/>
            <person name="Futagami T."/>
            <person name="Toyoda A."/>
            <person name="Takaki Y."/>
            <person name="Nishi S."/>
            <person name="Hori S."/>
            <person name="Arai W."/>
            <person name="Tsubouchi T."/>
            <person name="Morono Y."/>
            <person name="Uchiyama I."/>
            <person name="Ito T."/>
            <person name="Fujiyama A."/>
            <person name="Inagaki F."/>
            <person name="Takami H."/>
        </authorList>
    </citation>
    <scope>NUCLEOTIDE SEQUENCE</scope>
    <source>
        <strain evidence="2">Expedition CK06-06</strain>
    </source>
</reference>
<dbReference type="InterPro" id="IPR000014">
    <property type="entry name" value="PAS"/>
</dbReference>
<dbReference type="EMBL" id="BART01030929">
    <property type="protein sequence ID" value="GAH08808.1"/>
    <property type="molecule type" value="Genomic_DNA"/>
</dbReference>
<gene>
    <name evidence="2" type="ORF">S01H4_53848</name>
</gene>
<accession>X1EJG9</accession>
<dbReference type="InterPro" id="IPR001610">
    <property type="entry name" value="PAC"/>
</dbReference>
<organism evidence="2">
    <name type="scientific">marine sediment metagenome</name>
    <dbReference type="NCBI Taxonomy" id="412755"/>
    <lineage>
        <taxon>unclassified sequences</taxon>
        <taxon>metagenomes</taxon>
        <taxon>ecological metagenomes</taxon>
    </lineage>
</organism>
<dbReference type="SMART" id="SM00086">
    <property type="entry name" value="PAC"/>
    <property type="match status" value="1"/>
</dbReference>
<feature type="domain" description="PAC" evidence="1">
    <location>
        <begin position="30"/>
        <end position="82"/>
    </location>
</feature>
<dbReference type="InterPro" id="IPR035965">
    <property type="entry name" value="PAS-like_dom_sf"/>
</dbReference>
<dbReference type="AlphaFoldDB" id="X1EJG9"/>
<dbReference type="InterPro" id="IPR000700">
    <property type="entry name" value="PAS-assoc_C"/>
</dbReference>
<proteinExistence type="predicted"/>